<evidence type="ECO:0000313" key="1">
    <source>
        <dbReference type="EMBL" id="MBK1867885.1"/>
    </source>
</evidence>
<protein>
    <submittedName>
        <fullName evidence="1">ABC transporter ATP-binding protein</fullName>
    </submittedName>
</protein>
<dbReference type="Proteomes" id="UP000616151">
    <property type="component" value="Unassembled WGS sequence"/>
</dbReference>
<gene>
    <name evidence="1" type="ORF">JHL16_16125</name>
</gene>
<proteinExistence type="predicted"/>
<keyword evidence="1" id="KW-0067">ATP-binding</keyword>
<evidence type="ECO:0000313" key="2">
    <source>
        <dbReference type="Proteomes" id="UP000616151"/>
    </source>
</evidence>
<keyword evidence="1" id="KW-0547">Nucleotide-binding</keyword>
<comment type="caution">
    <text evidence="1">The sequence shown here is derived from an EMBL/GenBank/DDBJ whole genome shotgun (WGS) entry which is preliminary data.</text>
</comment>
<reference evidence="1" key="1">
    <citation type="submission" date="2021-01" db="EMBL/GenBank/DDBJ databases">
        <authorList>
            <person name="Sun Q."/>
        </authorList>
    </citation>
    <scope>NUCLEOTIDE SEQUENCE</scope>
    <source>
        <strain evidence="1">YIM B02566</strain>
    </source>
</reference>
<organism evidence="1 2">
    <name type="scientific">Taklimakanibacter albus</name>
    <dbReference type="NCBI Taxonomy" id="2800327"/>
    <lineage>
        <taxon>Bacteria</taxon>
        <taxon>Pseudomonadati</taxon>
        <taxon>Pseudomonadota</taxon>
        <taxon>Alphaproteobacteria</taxon>
        <taxon>Hyphomicrobiales</taxon>
        <taxon>Aestuariivirgaceae</taxon>
        <taxon>Taklimakanibacter</taxon>
    </lineage>
</organism>
<keyword evidence="2" id="KW-1185">Reference proteome</keyword>
<dbReference type="EMBL" id="JAENHL010000007">
    <property type="protein sequence ID" value="MBK1867885.1"/>
    <property type="molecule type" value="Genomic_DNA"/>
</dbReference>
<accession>A0ACC5R5J8</accession>
<sequence>MAITFTNVSFAYPSGWRAVDDVSFTVRPGERLAIVGQNGAGKTTTVKLMNGLLKPTSGTVTVDGVTTAERTTASIAATVGYVFQNPDDQIFASTVRDELEYMPRYRKWDDAKRDERVARAARLGGIERYFDSNPNDLPLVIRKFVAIAAVLVGECKYIVLDEPTAGLDRPGQRRLVGLIDQLESEGVSVVTITHDMRFVAQTFTRVIAMANRHIIADGDCASLFASDELLRQASIRRPELAQLVRDLGLSDRAYRLDEIAALIPDNR</sequence>
<name>A0ACC5R5J8_9HYPH</name>